<evidence type="ECO:0000256" key="5">
    <source>
        <dbReference type="ARBA" id="ARBA00023180"/>
    </source>
</evidence>
<dbReference type="GO" id="GO:0005773">
    <property type="term" value="C:vacuole"/>
    <property type="evidence" value="ECO:0007669"/>
    <property type="project" value="TreeGrafter"/>
</dbReference>
<proteinExistence type="inferred from homology"/>
<protein>
    <recommendedName>
        <fullName evidence="6">Carboxypeptidase</fullName>
        <ecNumber evidence="6">3.4.16.-</ecNumber>
    </recommendedName>
</protein>
<gene>
    <name evidence="7" type="ORF">GOP47_0025808</name>
</gene>
<evidence type="ECO:0000256" key="4">
    <source>
        <dbReference type="ARBA" id="ARBA00023157"/>
    </source>
</evidence>
<dbReference type="Gene3D" id="3.40.50.11320">
    <property type="match status" value="1"/>
</dbReference>
<dbReference type="EC" id="3.4.16.-" evidence="6"/>
<keyword evidence="2 6" id="KW-0121">Carboxypeptidase</keyword>
<dbReference type="GO" id="GO:0006508">
    <property type="term" value="P:proteolysis"/>
    <property type="evidence" value="ECO:0007669"/>
    <property type="project" value="UniProtKB-KW"/>
</dbReference>
<dbReference type="AlphaFoldDB" id="A0A9D4U2S0"/>
<dbReference type="SUPFAM" id="SSF53474">
    <property type="entry name" value="alpha/beta-Hydrolases"/>
    <property type="match status" value="1"/>
</dbReference>
<evidence type="ECO:0000313" key="7">
    <source>
        <dbReference type="EMBL" id="KAI5059489.1"/>
    </source>
</evidence>
<keyword evidence="4" id="KW-1015">Disulfide bond</keyword>
<dbReference type="InterPro" id="IPR001563">
    <property type="entry name" value="Peptidase_S10"/>
</dbReference>
<accession>A0A9D4U2S0</accession>
<dbReference type="EMBL" id="JABFUD020000025">
    <property type="protein sequence ID" value="KAI5059489.1"/>
    <property type="molecule type" value="Genomic_DNA"/>
</dbReference>
<dbReference type="FunFam" id="3.40.50.1820:FF:000013">
    <property type="entry name" value="Carboxypeptidase"/>
    <property type="match status" value="1"/>
</dbReference>
<organism evidence="7 8">
    <name type="scientific">Adiantum capillus-veneris</name>
    <name type="common">Maidenhair fern</name>
    <dbReference type="NCBI Taxonomy" id="13818"/>
    <lineage>
        <taxon>Eukaryota</taxon>
        <taxon>Viridiplantae</taxon>
        <taxon>Streptophyta</taxon>
        <taxon>Embryophyta</taxon>
        <taxon>Tracheophyta</taxon>
        <taxon>Polypodiopsida</taxon>
        <taxon>Polypodiidae</taxon>
        <taxon>Polypodiales</taxon>
        <taxon>Pteridineae</taxon>
        <taxon>Pteridaceae</taxon>
        <taxon>Vittarioideae</taxon>
        <taxon>Adiantum</taxon>
    </lineage>
</organism>
<dbReference type="PANTHER" id="PTHR11802:SF25">
    <property type="entry name" value="SERINE CARBOXYPEPTIDASE 24"/>
    <property type="match status" value="1"/>
</dbReference>
<dbReference type="OrthoDB" id="443318at2759"/>
<keyword evidence="3 6" id="KW-0378">Hydrolase</keyword>
<dbReference type="PANTHER" id="PTHR11802">
    <property type="entry name" value="SERINE PROTEASE FAMILY S10 SERINE CARBOXYPEPTIDASE"/>
    <property type="match status" value="1"/>
</dbReference>
<dbReference type="PRINTS" id="PR00724">
    <property type="entry name" value="CRBOXYPTASEC"/>
</dbReference>
<sequence>MDIDFWGYLEASNEAQCINEDNTSHNYTKAQEDDRIIELPGQPANTLSLSQYAGHVTVNESAGRALFYWLVEAISEAANRPLVLWLNGGPGCSSMGYGAMEELGPFKIHPNGSGLYANPHPWNKEANMLFLESPAGVGYSYSNTSSDYMTAGDSRTAADSFMFLLKWMERFPQYNGREFYITGESYAGHYVPQLSLLIFEHNKNRRKPCINLKGFMVGNAVTDWSSDNQGIVDFYWSHSLISDQTYQGLLSSCPWKSQKLPTLCQEWFNVAYNEVGNIDLHTIYTPVCLISEPYRRMISAKHWNPLNSGETRFDPCTPNYADAYFNRVDVQKAFHTNITKTIQHPWSICNYDILDNWQDRVDSILPIYKELIGSGLRIWVYSGDQDAMVPTLGTRYWLKKLSLNITKSWYPWVMAKQALGR</sequence>
<dbReference type="Pfam" id="PF00450">
    <property type="entry name" value="Peptidase_S10"/>
    <property type="match status" value="1"/>
</dbReference>
<dbReference type="InterPro" id="IPR029058">
    <property type="entry name" value="AB_hydrolase_fold"/>
</dbReference>
<evidence type="ECO:0000256" key="2">
    <source>
        <dbReference type="ARBA" id="ARBA00022645"/>
    </source>
</evidence>
<dbReference type="GO" id="GO:0004185">
    <property type="term" value="F:serine-type carboxypeptidase activity"/>
    <property type="evidence" value="ECO:0007669"/>
    <property type="project" value="UniProtKB-UniRule"/>
</dbReference>
<keyword evidence="6" id="KW-0645">Protease</keyword>
<reference evidence="7" key="1">
    <citation type="submission" date="2021-01" db="EMBL/GenBank/DDBJ databases">
        <title>Adiantum capillus-veneris genome.</title>
        <authorList>
            <person name="Fang Y."/>
            <person name="Liao Q."/>
        </authorList>
    </citation>
    <scope>NUCLEOTIDE SEQUENCE</scope>
    <source>
        <strain evidence="7">H3</strain>
        <tissue evidence="7">Leaf</tissue>
    </source>
</reference>
<comment type="similarity">
    <text evidence="1 6">Belongs to the peptidase S10 family.</text>
</comment>
<name>A0A9D4U2S0_ADICA</name>
<comment type="caution">
    <text evidence="7">The sequence shown here is derived from an EMBL/GenBank/DDBJ whole genome shotgun (WGS) entry which is preliminary data.</text>
</comment>
<keyword evidence="8" id="KW-1185">Reference proteome</keyword>
<dbReference type="InterPro" id="IPR018202">
    <property type="entry name" value="Ser_caboxypep_ser_AS"/>
</dbReference>
<dbReference type="Proteomes" id="UP000886520">
    <property type="component" value="Chromosome 25"/>
</dbReference>
<dbReference type="Gene3D" id="6.10.250.940">
    <property type="match status" value="1"/>
</dbReference>
<dbReference type="PROSITE" id="PS00131">
    <property type="entry name" value="CARBOXYPEPT_SER_SER"/>
    <property type="match status" value="1"/>
</dbReference>
<keyword evidence="5" id="KW-0325">Glycoprotein</keyword>
<evidence type="ECO:0000256" key="1">
    <source>
        <dbReference type="ARBA" id="ARBA00009431"/>
    </source>
</evidence>
<evidence type="ECO:0000256" key="3">
    <source>
        <dbReference type="ARBA" id="ARBA00022801"/>
    </source>
</evidence>
<evidence type="ECO:0000313" key="8">
    <source>
        <dbReference type="Proteomes" id="UP000886520"/>
    </source>
</evidence>
<evidence type="ECO:0000256" key="6">
    <source>
        <dbReference type="RuleBase" id="RU361156"/>
    </source>
</evidence>
<dbReference type="Gene3D" id="3.40.50.1820">
    <property type="entry name" value="alpha/beta hydrolase"/>
    <property type="match status" value="1"/>
</dbReference>